<feature type="compositionally biased region" description="Basic residues" evidence="3">
    <location>
        <begin position="138"/>
        <end position="152"/>
    </location>
</feature>
<evidence type="ECO:0000313" key="5">
    <source>
        <dbReference type="EMBL" id="CCF58662.1"/>
    </source>
</evidence>
<evidence type="ECO:0000256" key="2">
    <source>
        <dbReference type="ARBA" id="ARBA00023242"/>
    </source>
</evidence>
<accession>H2AWB2</accession>
<dbReference type="InParanoid" id="H2AWB2"/>
<dbReference type="HOGENOM" id="CLU_128329_0_0_1"/>
<feature type="domain" description="FAM192A/Fyv6 N-terminal" evidence="4">
    <location>
        <begin position="22"/>
        <end position="108"/>
    </location>
</feature>
<dbReference type="EMBL" id="HE650826">
    <property type="protein sequence ID" value="CCF58662.1"/>
    <property type="molecule type" value="Genomic_DNA"/>
</dbReference>
<dbReference type="OrthoDB" id="4036151at2759"/>
<keyword evidence="2" id="KW-0539">Nucleus</keyword>
<proteinExistence type="predicted"/>
<feature type="compositionally biased region" description="Polar residues" evidence="3">
    <location>
        <begin position="118"/>
        <end position="128"/>
    </location>
</feature>
<dbReference type="GO" id="GO:0005634">
    <property type="term" value="C:nucleus"/>
    <property type="evidence" value="ECO:0007669"/>
    <property type="project" value="UniProtKB-SubCell"/>
</dbReference>
<sequence>MNNSNHEKKPLTFVSEGIADVKTQKEREQAEQEKFEAERQRRNRKSLREQLRANAINKQREFKSLVKEREGFNRLSKEELDFFQKTKEKEDAKEEELSKFLEEKGSEFERKKKRFQRASDTTKSSITSEKAGPSMPSKKGHLGIVKKRKKSKVSVTMKKLNDTT</sequence>
<feature type="region of interest" description="Disordered" evidence="3">
    <location>
        <begin position="21"/>
        <end position="49"/>
    </location>
</feature>
<organism evidence="5 6">
    <name type="scientific">Kazachstania africana (strain ATCC 22294 / BCRC 22015 / CBS 2517 / CECT 1963 / NBRC 1671 / NRRL Y-8276)</name>
    <name type="common">Yeast</name>
    <name type="synonym">Kluyveromyces africanus</name>
    <dbReference type="NCBI Taxonomy" id="1071382"/>
    <lineage>
        <taxon>Eukaryota</taxon>
        <taxon>Fungi</taxon>
        <taxon>Dikarya</taxon>
        <taxon>Ascomycota</taxon>
        <taxon>Saccharomycotina</taxon>
        <taxon>Saccharomycetes</taxon>
        <taxon>Saccharomycetales</taxon>
        <taxon>Saccharomycetaceae</taxon>
        <taxon>Kazachstania</taxon>
    </lineage>
</organism>
<reference evidence="5 6" key="1">
    <citation type="journal article" date="2011" name="Proc. Natl. Acad. Sci. U.S.A.">
        <title>Evolutionary erosion of yeast sex chromosomes by mating-type switching accidents.</title>
        <authorList>
            <person name="Gordon J.L."/>
            <person name="Armisen D."/>
            <person name="Proux-Wera E."/>
            <person name="Oheigeartaigh S.S."/>
            <person name="Byrne K.P."/>
            <person name="Wolfe K.H."/>
        </authorList>
    </citation>
    <scope>NUCLEOTIDE SEQUENCE [LARGE SCALE GENOMIC DNA]</scope>
    <source>
        <strain evidence="6">ATCC 22294 / BCRC 22015 / CBS 2517 / CECT 1963 / NBRC 1671 / NRRL Y-8276</strain>
    </source>
</reference>
<keyword evidence="6" id="KW-1185">Reference proteome</keyword>
<comment type="subcellular location">
    <subcellularLocation>
        <location evidence="1">Nucleus</location>
    </subcellularLocation>
</comment>
<dbReference type="AlphaFoldDB" id="H2AWB2"/>
<gene>
    <name evidence="5" type="primary">KAFR0F00650</name>
    <name evidence="5" type="ORF">KAFR_0F00650</name>
</gene>
<protein>
    <recommendedName>
        <fullName evidence="4">FAM192A/Fyv6 N-terminal domain-containing protein</fullName>
    </recommendedName>
</protein>
<feature type="compositionally biased region" description="Basic and acidic residues" evidence="3">
    <location>
        <begin position="22"/>
        <end position="49"/>
    </location>
</feature>
<dbReference type="FunCoup" id="H2AWB2">
    <property type="interactions" value="55"/>
</dbReference>
<dbReference type="RefSeq" id="XP_003957797.1">
    <property type="nucleotide sequence ID" value="XM_003957748.1"/>
</dbReference>
<dbReference type="Pfam" id="PF10187">
    <property type="entry name" value="FAM192A_Fyv6_N"/>
    <property type="match status" value="1"/>
</dbReference>
<dbReference type="GO" id="GO:0005198">
    <property type="term" value="F:structural molecule activity"/>
    <property type="evidence" value="ECO:0007669"/>
    <property type="project" value="EnsemblFungi"/>
</dbReference>
<dbReference type="GeneID" id="13884130"/>
<evidence type="ECO:0000313" key="6">
    <source>
        <dbReference type="Proteomes" id="UP000005220"/>
    </source>
</evidence>
<evidence type="ECO:0000256" key="3">
    <source>
        <dbReference type="SAM" id="MobiDB-lite"/>
    </source>
</evidence>
<dbReference type="Proteomes" id="UP000005220">
    <property type="component" value="Chromosome 6"/>
</dbReference>
<dbReference type="InterPro" id="IPR019331">
    <property type="entry name" value="FAM192A/Fyv6_N"/>
</dbReference>
<evidence type="ECO:0000256" key="1">
    <source>
        <dbReference type="ARBA" id="ARBA00004123"/>
    </source>
</evidence>
<dbReference type="KEGG" id="kaf:KAFR_0F00650"/>
<dbReference type="GO" id="GO:0006303">
    <property type="term" value="P:double-strand break repair via nonhomologous end joining"/>
    <property type="evidence" value="ECO:0007669"/>
    <property type="project" value="EnsemblFungi"/>
</dbReference>
<evidence type="ECO:0000259" key="4">
    <source>
        <dbReference type="Pfam" id="PF10187"/>
    </source>
</evidence>
<dbReference type="eggNOG" id="ENOG502S517">
    <property type="taxonomic scope" value="Eukaryota"/>
</dbReference>
<name>H2AWB2_KAZAF</name>
<feature type="region of interest" description="Disordered" evidence="3">
    <location>
        <begin position="108"/>
        <end position="164"/>
    </location>
</feature>